<protein>
    <recommendedName>
        <fullName evidence="4">YtxH domain-containing protein</fullName>
    </recommendedName>
</protein>
<dbReference type="Pfam" id="PF12732">
    <property type="entry name" value="YtxH"/>
    <property type="match status" value="1"/>
</dbReference>
<dbReference type="OrthoDB" id="5398713at2"/>
<accession>A1AKZ9</accession>
<evidence type="ECO:0000256" key="1">
    <source>
        <dbReference type="SAM" id="Phobius"/>
    </source>
</evidence>
<feature type="transmembrane region" description="Helical" evidence="1">
    <location>
        <begin position="12"/>
        <end position="30"/>
    </location>
</feature>
<dbReference type="KEGG" id="ppd:Ppro_0385"/>
<name>A1AKZ9_PELPD</name>
<evidence type="ECO:0000313" key="2">
    <source>
        <dbReference type="EMBL" id="ABK98019.1"/>
    </source>
</evidence>
<dbReference type="InterPro" id="IPR052928">
    <property type="entry name" value="Desiccation-related_membrane"/>
</dbReference>
<evidence type="ECO:0008006" key="4">
    <source>
        <dbReference type="Google" id="ProtNLM"/>
    </source>
</evidence>
<proteinExistence type="predicted"/>
<dbReference type="eggNOG" id="COG4980">
    <property type="taxonomic scope" value="Bacteria"/>
</dbReference>
<dbReference type="RefSeq" id="WP_011734333.1">
    <property type="nucleotide sequence ID" value="NC_008609.1"/>
</dbReference>
<dbReference type="HOGENOM" id="CLU_105320_5_3_7"/>
<organism evidence="2 3">
    <name type="scientific">Pelobacter propionicus (strain DSM 2379 / NBRC 103807 / OttBd1)</name>
    <dbReference type="NCBI Taxonomy" id="338966"/>
    <lineage>
        <taxon>Bacteria</taxon>
        <taxon>Pseudomonadati</taxon>
        <taxon>Thermodesulfobacteriota</taxon>
        <taxon>Desulfuromonadia</taxon>
        <taxon>Desulfuromonadales</taxon>
        <taxon>Desulfuromonadaceae</taxon>
        <taxon>Pelobacter</taxon>
    </lineage>
</organism>
<dbReference type="PANTHER" id="PTHR35792">
    <property type="entry name" value="GENERAL STRESS PROTEIN"/>
    <property type="match status" value="1"/>
</dbReference>
<evidence type="ECO:0000313" key="3">
    <source>
        <dbReference type="Proteomes" id="UP000006732"/>
    </source>
</evidence>
<gene>
    <name evidence="2" type="ordered locus">Ppro_0385</name>
</gene>
<dbReference type="InterPro" id="IPR024623">
    <property type="entry name" value="YtxH"/>
</dbReference>
<keyword evidence="1" id="KW-0812">Transmembrane</keyword>
<keyword evidence="3" id="KW-1185">Reference proteome</keyword>
<dbReference type="STRING" id="338966.Ppro_0385"/>
<dbReference type="AlphaFoldDB" id="A1AKZ9"/>
<dbReference type="PANTHER" id="PTHR35792:SF2">
    <property type="entry name" value="GENERAL STRESS PROTEIN"/>
    <property type="match status" value="1"/>
</dbReference>
<dbReference type="Proteomes" id="UP000006732">
    <property type="component" value="Chromosome"/>
</dbReference>
<dbReference type="EMBL" id="CP000482">
    <property type="protein sequence ID" value="ABK98019.1"/>
    <property type="molecule type" value="Genomic_DNA"/>
</dbReference>
<reference evidence="2 3" key="1">
    <citation type="submission" date="2006-10" db="EMBL/GenBank/DDBJ databases">
        <title>Complete sequence of chromosome of Pelobacter propionicus DSM 2379.</title>
        <authorList>
            <consortium name="US DOE Joint Genome Institute"/>
            <person name="Copeland A."/>
            <person name="Lucas S."/>
            <person name="Lapidus A."/>
            <person name="Barry K."/>
            <person name="Detter J.C."/>
            <person name="Glavina del Rio T."/>
            <person name="Hammon N."/>
            <person name="Israni S."/>
            <person name="Dalin E."/>
            <person name="Tice H."/>
            <person name="Pitluck S."/>
            <person name="Saunders E."/>
            <person name="Brettin T."/>
            <person name="Bruce D."/>
            <person name="Han C."/>
            <person name="Tapia R."/>
            <person name="Schmutz J."/>
            <person name="Larimer F."/>
            <person name="Land M."/>
            <person name="Hauser L."/>
            <person name="Kyrpides N."/>
            <person name="Kim E."/>
            <person name="Lovley D."/>
            <person name="Richardson P."/>
        </authorList>
    </citation>
    <scope>NUCLEOTIDE SEQUENCE [LARGE SCALE GENOMIC DNA]</scope>
    <source>
        <strain evidence="3">DSM 2379 / NBRC 103807 / OttBd1</strain>
    </source>
</reference>
<sequence>MSTTNDNAAAAVIAFVSGAVIGSVAALLLAPKPGREVREQLSDLGGSAAEKVKRYAREAKFKATPKTKVGDYRYDGGDAWI</sequence>
<keyword evidence="1" id="KW-1133">Transmembrane helix</keyword>
<keyword evidence="1" id="KW-0472">Membrane</keyword>